<protein>
    <submittedName>
        <fullName evidence="1">Uncharacterized protein</fullName>
    </submittedName>
</protein>
<evidence type="ECO:0000313" key="2">
    <source>
        <dbReference type="Proteomes" id="UP000017836"/>
    </source>
</evidence>
<dbReference type="Gramene" id="ERN10321">
    <property type="protein sequence ID" value="ERN10321"/>
    <property type="gene ID" value="AMTR_s01592p00005990"/>
</dbReference>
<evidence type="ECO:0000313" key="1">
    <source>
        <dbReference type="EMBL" id="ERN10321.1"/>
    </source>
</evidence>
<feature type="non-terminal residue" evidence="1">
    <location>
        <position position="1"/>
    </location>
</feature>
<feature type="non-terminal residue" evidence="1">
    <location>
        <position position="104"/>
    </location>
</feature>
<dbReference type="HOGENOM" id="CLU_2256906_0_0_1"/>
<reference evidence="2" key="1">
    <citation type="journal article" date="2013" name="Science">
        <title>The Amborella genome and the evolution of flowering plants.</title>
        <authorList>
            <consortium name="Amborella Genome Project"/>
        </authorList>
    </citation>
    <scope>NUCLEOTIDE SEQUENCE [LARGE SCALE GENOMIC DNA]</scope>
</reference>
<keyword evidence="2" id="KW-1185">Reference proteome</keyword>
<accession>W1PRI5</accession>
<dbReference type="AlphaFoldDB" id="W1PRI5"/>
<proteinExistence type="predicted"/>
<dbReference type="Proteomes" id="UP000017836">
    <property type="component" value="Unassembled WGS sequence"/>
</dbReference>
<dbReference type="EMBL" id="KI392869">
    <property type="protein sequence ID" value="ERN10321.1"/>
    <property type="molecule type" value="Genomic_DNA"/>
</dbReference>
<name>W1PRI5_AMBTC</name>
<organism evidence="1 2">
    <name type="scientific">Amborella trichopoda</name>
    <dbReference type="NCBI Taxonomy" id="13333"/>
    <lineage>
        <taxon>Eukaryota</taxon>
        <taxon>Viridiplantae</taxon>
        <taxon>Streptophyta</taxon>
        <taxon>Embryophyta</taxon>
        <taxon>Tracheophyta</taxon>
        <taxon>Spermatophyta</taxon>
        <taxon>Magnoliopsida</taxon>
        <taxon>Amborellales</taxon>
        <taxon>Amborellaceae</taxon>
        <taxon>Amborella</taxon>
    </lineage>
</organism>
<gene>
    <name evidence="1" type="ORF">AMTR_s01592p00005990</name>
</gene>
<sequence>EGEFVPDGLLQDHEVSSEEASLTSELALVEMEASSPLSVIHQEERPLLLCFSSFARTQAEVPSSPPSQAFPPAPVKTADLSQRLLHKIILLWLLFSMPLPRRLR</sequence>